<evidence type="ECO:0000256" key="3">
    <source>
        <dbReference type="ARBA" id="ARBA00023288"/>
    </source>
</evidence>
<keyword evidence="3" id="KW-0449">Lipoprotein</keyword>
<keyword evidence="1" id="KW-0488">Methylation</keyword>
<keyword evidence="2" id="KW-0479">Metal-binding</keyword>
<evidence type="ECO:0000256" key="4">
    <source>
        <dbReference type="ARBA" id="ARBA00023289"/>
    </source>
</evidence>
<evidence type="ECO:0000256" key="5">
    <source>
        <dbReference type="ARBA" id="ARBA00024045"/>
    </source>
</evidence>
<dbReference type="InterPro" id="IPR006121">
    <property type="entry name" value="HMA_dom"/>
</dbReference>
<organism evidence="8 9">
    <name type="scientific">Cardamine amara subsp. amara</name>
    <dbReference type="NCBI Taxonomy" id="228776"/>
    <lineage>
        <taxon>Eukaryota</taxon>
        <taxon>Viridiplantae</taxon>
        <taxon>Streptophyta</taxon>
        <taxon>Embryophyta</taxon>
        <taxon>Tracheophyta</taxon>
        <taxon>Spermatophyta</taxon>
        <taxon>Magnoliopsida</taxon>
        <taxon>eudicotyledons</taxon>
        <taxon>Gunneridae</taxon>
        <taxon>Pentapetalae</taxon>
        <taxon>rosids</taxon>
        <taxon>malvids</taxon>
        <taxon>Brassicales</taxon>
        <taxon>Brassicaceae</taxon>
        <taxon>Cardamineae</taxon>
        <taxon>Cardamine</taxon>
    </lineage>
</organism>
<accession>A0ABD0Z041</accession>
<feature type="compositionally biased region" description="Low complexity" evidence="6">
    <location>
        <begin position="195"/>
        <end position="212"/>
    </location>
</feature>
<comment type="similarity">
    <text evidence="5">Belongs to the HIPP family.</text>
</comment>
<comment type="caution">
    <text evidence="8">The sequence shown here is derived from an EMBL/GenBank/DDBJ whole genome shotgun (WGS) entry which is preliminary data.</text>
</comment>
<evidence type="ECO:0000256" key="2">
    <source>
        <dbReference type="ARBA" id="ARBA00022723"/>
    </source>
</evidence>
<dbReference type="PANTHER" id="PTHR45868:SF69">
    <property type="entry name" value="HEAVY METAL-ASSOCIATED ISOPRENYLATED PLANT PROTEIN 35"/>
    <property type="match status" value="1"/>
</dbReference>
<dbReference type="PANTHER" id="PTHR45868">
    <property type="entry name" value="HEAVY METAL-ASSOCIATED ISOPRENYLATED PLANT PROTEIN 33-RELATED"/>
    <property type="match status" value="1"/>
</dbReference>
<dbReference type="AlphaFoldDB" id="A0ABD0Z041"/>
<reference evidence="8 9" key="1">
    <citation type="submission" date="2024-04" db="EMBL/GenBank/DDBJ databases">
        <title>Genome assembly C_amara_ONT_v2.</title>
        <authorList>
            <person name="Yant L."/>
            <person name="Moore C."/>
            <person name="Slenker M."/>
        </authorList>
    </citation>
    <scope>NUCLEOTIDE SEQUENCE [LARGE SCALE GENOMIC DNA]</scope>
    <source>
        <tissue evidence="8">Leaf</tissue>
    </source>
</reference>
<evidence type="ECO:0000256" key="6">
    <source>
        <dbReference type="SAM" id="MobiDB-lite"/>
    </source>
</evidence>
<evidence type="ECO:0000259" key="7">
    <source>
        <dbReference type="PROSITE" id="PS50846"/>
    </source>
</evidence>
<name>A0ABD0Z041_CARAN</name>
<dbReference type="InterPro" id="IPR036163">
    <property type="entry name" value="HMA_dom_sf"/>
</dbReference>
<sequence>MATEEMKPETKKTQQKLKQSQQVKEDLPPQILPSLPLPYKSCSLKVSIHCEACKRKVKKILTSIEGVYRVDIDVKQHKVTVMGIISPEILLKKLHKAGKNADLLPEIPDPEETKPIDPKPKEKKKKKKEKMETVDGATSSGSDKPESEKTEAAGDFISGDGGGGEVVKAPATGENCDPVKKEKKVVLKKKDSDQVKSPSPTESPSPEESSSPAVEKKVGESVGAAGNGNIGKKKKKKGQNLSTAHNPTGAPARTQSLFPPTTPATDHDRLFNQIDGHHILTNNNPPRHDMYPYPPPNYYAPQVMYGVSYNIAQPPVSVDAASYYTPPPPYSYAYMHPGHQPFDQNPYPSRPSDSFELFSDENPNGCSVM</sequence>
<feature type="compositionally biased region" description="Basic and acidic residues" evidence="6">
    <location>
        <begin position="111"/>
        <end position="120"/>
    </location>
</feature>
<feature type="compositionally biased region" description="Low complexity" evidence="6">
    <location>
        <begin position="16"/>
        <end position="29"/>
    </location>
</feature>
<proteinExistence type="inferred from homology"/>
<dbReference type="EMBL" id="JBANAX010000931">
    <property type="protein sequence ID" value="KAL1188092.1"/>
    <property type="molecule type" value="Genomic_DNA"/>
</dbReference>
<feature type="region of interest" description="Disordered" evidence="6">
    <location>
        <begin position="1"/>
        <end position="29"/>
    </location>
</feature>
<feature type="compositionally biased region" description="Basic and acidic residues" evidence="6">
    <location>
        <begin position="1"/>
        <end position="12"/>
    </location>
</feature>
<feature type="domain" description="HMA" evidence="7">
    <location>
        <begin position="39"/>
        <end position="102"/>
    </location>
</feature>
<dbReference type="Gene3D" id="3.30.70.100">
    <property type="match status" value="1"/>
</dbReference>
<dbReference type="GO" id="GO:0046872">
    <property type="term" value="F:metal ion binding"/>
    <property type="evidence" value="ECO:0007669"/>
    <property type="project" value="UniProtKB-KW"/>
</dbReference>
<evidence type="ECO:0000313" key="9">
    <source>
        <dbReference type="Proteomes" id="UP001558713"/>
    </source>
</evidence>
<feature type="compositionally biased region" description="Basic and acidic residues" evidence="6">
    <location>
        <begin position="143"/>
        <end position="152"/>
    </location>
</feature>
<dbReference type="Pfam" id="PF00403">
    <property type="entry name" value="HMA"/>
    <property type="match status" value="1"/>
</dbReference>
<feature type="compositionally biased region" description="Basic and acidic residues" evidence="6">
    <location>
        <begin position="177"/>
        <end position="194"/>
    </location>
</feature>
<keyword evidence="4" id="KW-0636">Prenylation</keyword>
<dbReference type="SUPFAM" id="SSF55008">
    <property type="entry name" value="HMA, heavy metal-associated domain"/>
    <property type="match status" value="1"/>
</dbReference>
<evidence type="ECO:0000313" key="8">
    <source>
        <dbReference type="EMBL" id="KAL1188092.1"/>
    </source>
</evidence>
<dbReference type="Proteomes" id="UP001558713">
    <property type="component" value="Unassembled WGS sequence"/>
</dbReference>
<dbReference type="PROSITE" id="PS50846">
    <property type="entry name" value="HMA_2"/>
    <property type="match status" value="1"/>
</dbReference>
<protein>
    <submittedName>
        <fullName evidence="8">Heavy metal-associated isoprenylated plant protein 35</fullName>
    </submittedName>
</protein>
<feature type="region of interest" description="Disordered" evidence="6">
    <location>
        <begin position="102"/>
        <end position="264"/>
    </location>
</feature>
<gene>
    <name evidence="8" type="ORF">V5N11_003127</name>
</gene>
<feature type="region of interest" description="Disordered" evidence="6">
    <location>
        <begin position="335"/>
        <end position="369"/>
    </location>
</feature>
<keyword evidence="9" id="KW-1185">Reference proteome</keyword>
<evidence type="ECO:0000256" key="1">
    <source>
        <dbReference type="ARBA" id="ARBA00022481"/>
    </source>
</evidence>
<dbReference type="CDD" id="cd00371">
    <property type="entry name" value="HMA"/>
    <property type="match status" value="1"/>
</dbReference>